<keyword evidence="4" id="KW-1185">Reference proteome</keyword>
<accession>A0A167RWD9</accession>
<dbReference type="InterPro" id="IPR003615">
    <property type="entry name" value="HNH_nuc"/>
</dbReference>
<dbReference type="Proteomes" id="UP000076874">
    <property type="component" value="Unassembled WGS sequence"/>
</dbReference>
<evidence type="ECO:0000313" key="3">
    <source>
        <dbReference type="EMBL" id="OAA59006.1"/>
    </source>
</evidence>
<dbReference type="STRING" id="1081102.A0A167RWD9"/>
<dbReference type="OrthoDB" id="2104739at2759"/>
<dbReference type="AlphaFoldDB" id="A0A167RWD9"/>
<feature type="region of interest" description="Disordered" evidence="1">
    <location>
        <begin position="1"/>
        <end position="25"/>
    </location>
</feature>
<organism evidence="3 4">
    <name type="scientific">Niveomyces insectorum RCEF 264</name>
    <dbReference type="NCBI Taxonomy" id="1081102"/>
    <lineage>
        <taxon>Eukaryota</taxon>
        <taxon>Fungi</taxon>
        <taxon>Dikarya</taxon>
        <taxon>Ascomycota</taxon>
        <taxon>Pezizomycotina</taxon>
        <taxon>Sordariomycetes</taxon>
        <taxon>Hypocreomycetidae</taxon>
        <taxon>Hypocreales</taxon>
        <taxon>Cordycipitaceae</taxon>
        <taxon>Niveomyces</taxon>
    </lineage>
</organism>
<evidence type="ECO:0000259" key="2">
    <source>
        <dbReference type="Pfam" id="PF13391"/>
    </source>
</evidence>
<proteinExistence type="predicted"/>
<gene>
    <name evidence="3" type="ORF">SPI_06208</name>
</gene>
<sequence length="385" mass="42409">MANSPSQSDKWVVGASPATSHHRHQTSLETVIDLSASAQAHAPLGPAQRQNAQHTFYSITQHFEEADAGAATTTGRHASYSRPRLIRNSYDYALSDTSRDIFLRAFFAALALDIEEASVVEPAWDEPSPAYHSAVLRAQAADSAAPVFTGTDERLSSLRGACLVRDRHRCVISRKYDMAECRRRLEQDQDEARDDDGVSFSQQTELSMLEVAHILPHSLMKTTTGTDMDPSRQAALTVLNMFDTGAAHLIDGVDIDRPRNALTLDSALHALFGAFDVYFEPVPDASPNTYRIKSFLPPLMTRTLGLPVTRTLFVTDTHTIDPPSPRLLAVHRAIAHILHLSGAGEYIDAVLRDMEGGSVVRADGSSELGRIMRLRFWGWIDEAVH</sequence>
<comment type="caution">
    <text evidence="3">The sequence shown here is derived from an EMBL/GenBank/DDBJ whole genome shotgun (WGS) entry which is preliminary data.</text>
</comment>
<name>A0A167RWD9_9HYPO</name>
<evidence type="ECO:0000256" key="1">
    <source>
        <dbReference type="SAM" id="MobiDB-lite"/>
    </source>
</evidence>
<dbReference type="Pfam" id="PF13391">
    <property type="entry name" value="HNH_2"/>
    <property type="match status" value="1"/>
</dbReference>
<dbReference type="EMBL" id="AZHD01000011">
    <property type="protein sequence ID" value="OAA59006.1"/>
    <property type="molecule type" value="Genomic_DNA"/>
</dbReference>
<feature type="domain" description="HNH nuclease" evidence="2">
    <location>
        <begin position="200"/>
        <end position="280"/>
    </location>
</feature>
<reference evidence="3 4" key="1">
    <citation type="journal article" date="2016" name="Genome Biol. Evol.">
        <title>Divergent and convergent evolution of fungal pathogenicity.</title>
        <authorList>
            <person name="Shang Y."/>
            <person name="Xiao G."/>
            <person name="Zheng P."/>
            <person name="Cen K."/>
            <person name="Zhan S."/>
            <person name="Wang C."/>
        </authorList>
    </citation>
    <scope>NUCLEOTIDE SEQUENCE [LARGE SCALE GENOMIC DNA]</scope>
    <source>
        <strain evidence="3 4">RCEF 264</strain>
    </source>
</reference>
<evidence type="ECO:0000313" key="4">
    <source>
        <dbReference type="Proteomes" id="UP000076874"/>
    </source>
</evidence>
<protein>
    <recommendedName>
        <fullName evidence="2">HNH nuclease domain-containing protein</fullName>
    </recommendedName>
</protein>